<dbReference type="Pfam" id="PF13475">
    <property type="entry name" value="DUF4116"/>
    <property type="match status" value="1"/>
</dbReference>
<gene>
    <name evidence="2" type="ORF">NAEGRDRAFT_63234</name>
</gene>
<keyword evidence="3" id="KW-1185">Reference proteome</keyword>
<protein>
    <submittedName>
        <fullName evidence="2">Predicted protein</fullName>
    </submittedName>
</protein>
<dbReference type="AlphaFoldDB" id="D2V356"/>
<dbReference type="InterPro" id="IPR029071">
    <property type="entry name" value="Ubiquitin-like_domsf"/>
</dbReference>
<dbReference type="InParanoid" id="D2V356"/>
<feature type="domain" description="DUF4116" evidence="1">
    <location>
        <begin position="30"/>
        <end position="77"/>
    </location>
</feature>
<proteinExistence type="predicted"/>
<dbReference type="InterPro" id="IPR025197">
    <property type="entry name" value="DUF4116"/>
</dbReference>
<accession>D2V356</accession>
<dbReference type="SUPFAM" id="SSF54236">
    <property type="entry name" value="Ubiquitin-like"/>
    <property type="match status" value="1"/>
</dbReference>
<dbReference type="GeneID" id="8861561"/>
<evidence type="ECO:0000259" key="1">
    <source>
        <dbReference type="Pfam" id="PF13475"/>
    </source>
</evidence>
<dbReference type="Proteomes" id="UP000006671">
    <property type="component" value="Unassembled WGS sequence"/>
</dbReference>
<dbReference type="KEGG" id="ngr:NAEGRDRAFT_63234"/>
<evidence type="ECO:0000313" key="2">
    <source>
        <dbReference type="EMBL" id="EFC48718.1"/>
    </source>
</evidence>
<organism evidence="3">
    <name type="scientific">Naegleria gruberi</name>
    <name type="common">Amoeba</name>
    <dbReference type="NCBI Taxonomy" id="5762"/>
    <lineage>
        <taxon>Eukaryota</taxon>
        <taxon>Discoba</taxon>
        <taxon>Heterolobosea</taxon>
        <taxon>Tetramitia</taxon>
        <taxon>Eutetramitia</taxon>
        <taxon>Vahlkampfiidae</taxon>
        <taxon>Naegleria</taxon>
    </lineage>
</organism>
<dbReference type="VEuPathDB" id="AmoebaDB:NAEGRDRAFT_63234"/>
<dbReference type="RefSeq" id="XP_002681462.1">
    <property type="nucleotide sequence ID" value="XM_002681416.1"/>
</dbReference>
<sequence length="171" mass="19897">MREDEEICRVAVKCDPRAIQFVSNQDLLNDRRFILEIVRHSGLLLEFVGESLKNDREIVLTALNQDPNAFRFVGEDLLKNEEISKFSPQVSSIELTIESLIRKKMKVYMNPNDTFEMFINRLEDRLCVTDQNVVIANKSKLIPLSEYAKTLKELEIDSNSKLVYLYRFYGG</sequence>
<dbReference type="EMBL" id="GG738850">
    <property type="protein sequence ID" value="EFC48718.1"/>
    <property type="molecule type" value="Genomic_DNA"/>
</dbReference>
<reference evidence="2 3" key="1">
    <citation type="journal article" date="2010" name="Cell">
        <title>The genome of Naegleria gruberi illuminates early eukaryotic versatility.</title>
        <authorList>
            <person name="Fritz-Laylin L.K."/>
            <person name="Prochnik S.E."/>
            <person name="Ginger M.L."/>
            <person name="Dacks J.B."/>
            <person name="Carpenter M.L."/>
            <person name="Field M.C."/>
            <person name="Kuo A."/>
            <person name="Paredez A."/>
            <person name="Chapman J."/>
            <person name="Pham J."/>
            <person name="Shu S."/>
            <person name="Neupane R."/>
            <person name="Cipriano M."/>
            <person name="Mancuso J."/>
            <person name="Tu H."/>
            <person name="Salamov A."/>
            <person name="Lindquist E."/>
            <person name="Shapiro H."/>
            <person name="Lucas S."/>
            <person name="Grigoriev I.V."/>
            <person name="Cande W.Z."/>
            <person name="Fulton C."/>
            <person name="Rokhsar D.S."/>
            <person name="Dawson S.C."/>
        </authorList>
    </citation>
    <scope>NUCLEOTIDE SEQUENCE [LARGE SCALE GENOMIC DNA]</scope>
    <source>
        <strain evidence="2 3">NEG-M</strain>
    </source>
</reference>
<name>D2V356_NAEGR</name>
<evidence type="ECO:0000313" key="3">
    <source>
        <dbReference type="Proteomes" id="UP000006671"/>
    </source>
</evidence>